<evidence type="ECO:0000313" key="4">
    <source>
        <dbReference type="Proteomes" id="UP000708148"/>
    </source>
</evidence>
<dbReference type="OrthoDB" id="5062115at2759"/>
<name>A0A8S1IYD1_9CHLO</name>
<dbReference type="Proteomes" id="UP000708148">
    <property type="component" value="Unassembled WGS sequence"/>
</dbReference>
<dbReference type="Pfam" id="PF00050">
    <property type="entry name" value="Kazal_1"/>
    <property type="match status" value="1"/>
</dbReference>
<feature type="domain" description="Kazal-like" evidence="2">
    <location>
        <begin position="87"/>
        <end position="109"/>
    </location>
</feature>
<dbReference type="Gene3D" id="3.30.60.30">
    <property type="match status" value="1"/>
</dbReference>
<evidence type="ECO:0000313" key="3">
    <source>
        <dbReference type="EMBL" id="CAD7700067.1"/>
    </source>
</evidence>
<evidence type="ECO:0000259" key="2">
    <source>
        <dbReference type="Pfam" id="PF00050"/>
    </source>
</evidence>
<dbReference type="SUPFAM" id="SSF100895">
    <property type="entry name" value="Kazal-type serine protease inhibitors"/>
    <property type="match status" value="1"/>
</dbReference>
<dbReference type="AlphaFoldDB" id="A0A8S1IYD1"/>
<keyword evidence="4" id="KW-1185">Reference proteome</keyword>
<evidence type="ECO:0000256" key="1">
    <source>
        <dbReference type="SAM" id="Phobius"/>
    </source>
</evidence>
<dbReference type="InterPro" id="IPR036058">
    <property type="entry name" value="Kazal_dom_sf"/>
</dbReference>
<sequence length="433" mass="45173">MFANQLRKSWRNATCVKWEVASAHPPAAKALASRWPQASAVTSPGKCTTRPHAPWTAPLVSSMALAVVAVLLAFVQAALASRNVLQACNATAYEPVCGADGVTYNTTCAAGDAGVEWDCIGECACPVPSLHKDSTATFCQTSSSASFSLIGSGSASAKSNSFCEAEADASNAILEIVFKYLDTVVETPEEGCKVNSASEVAMATVDAVAKVVSAVKVEVDLEGSGNACAGGFANGDAVATALVDITIRVYLELLEEKIPEAVEDASKQFSSTDGQAVGRAVAAVWSSAWAKATQDVCTTGGFKSGSDESFAETIREATAFLWAEVIITLCDTIGQDTTDLKEWKEELAESESRVSGEVTFKDVVDKATGEAVAAGGEIQRCVGDKEKECCSDSGKAKSRCRCGVSCVLLQVLKEDSGATIWEDEATGDQCLCP</sequence>
<keyword evidence="1" id="KW-0472">Membrane</keyword>
<reference evidence="3" key="1">
    <citation type="submission" date="2020-12" db="EMBL/GenBank/DDBJ databases">
        <authorList>
            <person name="Iha C."/>
        </authorList>
    </citation>
    <scope>NUCLEOTIDE SEQUENCE</scope>
</reference>
<keyword evidence="1" id="KW-1133">Transmembrane helix</keyword>
<gene>
    <name evidence="3" type="ORF">OSTQU699_LOCUS5426</name>
</gene>
<organism evidence="3 4">
    <name type="scientific">Ostreobium quekettii</name>
    <dbReference type="NCBI Taxonomy" id="121088"/>
    <lineage>
        <taxon>Eukaryota</taxon>
        <taxon>Viridiplantae</taxon>
        <taxon>Chlorophyta</taxon>
        <taxon>core chlorophytes</taxon>
        <taxon>Ulvophyceae</taxon>
        <taxon>TCBD clade</taxon>
        <taxon>Bryopsidales</taxon>
        <taxon>Ostreobineae</taxon>
        <taxon>Ostreobiaceae</taxon>
        <taxon>Ostreobium</taxon>
    </lineage>
</organism>
<dbReference type="InterPro" id="IPR002350">
    <property type="entry name" value="Kazal_dom"/>
</dbReference>
<comment type="caution">
    <text evidence="3">The sequence shown here is derived from an EMBL/GenBank/DDBJ whole genome shotgun (WGS) entry which is preliminary data.</text>
</comment>
<keyword evidence="1" id="KW-0812">Transmembrane</keyword>
<proteinExistence type="predicted"/>
<accession>A0A8S1IYD1</accession>
<dbReference type="EMBL" id="CAJHUC010001168">
    <property type="protein sequence ID" value="CAD7700067.1"/>
    <property type="molecule type" value="Genomic_DNA"/>
</dbReference>
<feature type="transmembrane region" description="Helical" evidence="1">
    <location>
        <begin position="59"/>
        <end position="79"/>
    </location>
</feature>
<protein>
    <recommendedName>
        <fullName evidence="2">Kazal-like domain-containing protein</fullName>
    </recommendedName>
</protein>